<sequence length="104" mass="11598">MLKPTPIILPLQQTRSRMAIHVLSVRHPFDGDIDILSSDHSPSDLEHKLFVEGQVRKSLSAKPHADGYFISLKVEQKKPTKPENEPSKPGYTSSVAAATTFRCF</sequence>
<name>A0A251UQ99_HELAN</name>
<proteinExistence type="predicted"/>
<dbReference type="AlphaFoldDB" id="A0A251UQ99"/>
<dbReference type="InParanoid" id="A0A251UQ99"/>
<accession>A0A251UQ99</accession>
<keyword evidence="2" id="KW-1185">Reference proteome</keyword>
<dbReference type="Proteomes" id="UP000215914">
    <property type="component" value="Chromosome 5"/>
</dbReference>
<organism evidence="1 2">
    <name type="scientific">Helianthus annuus</name>
    <name type="common">Common sunflower</name>
    <dbReference type="NCBI Taxonomy" id="4232"/>
    <lineage>
        <taxon>Eukaryota</taxon>
        <taxon>Viridiplantae</taxon>
        <taxon>Streptophyta</taxon>
        <taxon>Embryophyta</taxon>
        <taxon>Tracheophyta</taxon>
        <taxon>Spermatophyta</taxon>
        <taxon>Magnoliopsida</taxon>
        <taxon>eudicotyledons</taxon>
        <taxon>Gunneridae</taxon>
        <taxon>Pentapetalae</taxon>
        <taxon>asterids</taxon>
        <taxon>campanulids</taxon>
        <taxon>Asterales</taxon>
        <taxon>Asteraceae</taxon>
        <taxon>Asteroideae</taxon>
        <taxon>Heliantheae alliance</taxon>
        <taxon>Heliantheae</taxon>
        <taxon>Helianthus</taxon>
    </lineage>
</organism>
<protein>
    <submittedName>
        <fullName evidence="1">Putative plant transcription factor</fullName>
    </submittedName>
</protein>
<reference evidence="2" key="1">
    <citation type="journal article" date="2017" name="Nature">
        <title>The sunflower genome provides insights into oil metabolism, flowering and Asterid evolution.</title>
        <authorList>
            <person name="Badouin H."/>
            <person name="Gouzy J."/>
            <person name="Grassa C.J."/>
            <person name="Murat F."/>
            <person name="Staton S.E."/>
            <person name="Cottret L."/>
            <person name="Lelandais-Briere C."/>
            <person name="Owens G.L."/>
            <person name="Carrere S."/>
            <person name="Mayjonade B."/>
            <person name="Legrand L."/>
            <person name="Gill N."/>
            <person name="Kane N.C."/>
            <person name="Bowers J.E."/>
            <person name="Hubner S."/>
            <person name="Bellec A."/>
            <person name="Berard A."/>
            <person name="Berges H."/>
            <person name="Blanchet N."/>
            <person name="Boniface M.C."/>
            <person name="Brunel D."/>
            <person name="Catrice O."/>
            <person name="Chaidir N."/>
            <person name="Claudel C."/>
            <person name="Donnadieu C."/>
            <person name="Faraut T."/>
            <person name="Fievet G."/>
            <person name="Helmstetter N."/>
            <person name="King M."/>
            <person name="Knapp S.J."/>
            <person name="Lai Z."/>
            <person name="Le Paslier M.C."/>
            <person name="Lippi Y."/>
            <person name="Lorenzon L."/>
            <person name="Mandel J.R."/>
            <person name="Marage G."/>
            <person name="Marchand G."/>
            <person name="Marquand E."/>
            <person name="Bret-Mestries E."/>
            <person name="Morien E."/>
            <person name="Nambeesan S."/>
            <person name="Nguyen T."/>
            <person name="Pegot-Espagnet P."/>
            <person name="Pouilly N."/>
            <person name="Raftis F."/>
            <person name="Sallet E."/>
            <person name="Schiex T."/>
            <person name="Thomas J."/>
            <person name="Vandecasteele C."/>
            <person name="Vares D."/>
            <person name="Vear F."/>
            <person name="Vautrin S."/>
            <person name="Crespi M."/>
            <person name="Mangin B."/>
            <person name="Burke J.M."/>
            <person name="Salse J."/>
            <person name="Munos S."/>
            <person name="Vincourt P."/>
            <person name="Rieseberg L.H."/>
            <person name="Langlade N.B."/>
        </authorList>
    </citation>
    <scope>NUCLEOTIDE SEQUENCE [LARGE SCALE GENOMIC DNA]</scope>
    <source>
        <strain evidence="2">cv. SF193</strain>
    </source>
</reference>
<evidence type="ECO:0000313" key="2">
    <source>
        <dbReference type="Proteomes" id="UP000215914"/>
    </source>
</evidence>
<evidence type="ECO:0000313" key="1">
    <source>
        <dbReference type="EMBL" id="OTG25193.1"/>
    </source>
</evidence>
<dbReference type="EMBL" id="CM007894">
    <property type="protein sequence ID" value="OTG25193.1"/>
    <property type="molecule type" value="Genomic_DNA"/>
</dbReference>
<gene>
    <name evidence="1" type="ORF">HannXRQ_Chr05g0145001</name>
</gene>